<evidence type="ECO:0000256" key="7">
    <source>
        <dbReference type="ARBA" id="ARBA00035257"/>
    </source>
</evidence>
<dbReference type="SUPFAM" id="SSF54814">
    <property type="entry name" value="Prokaryotic type KH domain (KH-domain type II)"/>
    <property type="match status" value="1"/>
</dbReference>
<dbReference type="PANTHER" id="PTHR11760:SF19">
    <property type="entry name" value="SMALL RIBOSOMAL SUBUNIT PROTEIN US3C"/>
    <property type="match status" value="1"/>
</dbReference>
<evidence type="ECO:0000256" key="2">
    <source>
        <dbReference type="ARBA" id="ARBA00022730"/>
    </source>
</evidence>
<accession>A0ABY4EL73</accession>
<dbReference type="InterPro" id="IPR015946">
    <property type="entry name" value="KH_dom-like_a/b"/>
</dbReference>
<dbReference type="InterPro" id="IPR057258">
    <property type="entry name" value="Ribosomal_uS3"/>
</dbReference>
<sequence length="213" mass="23725">MGQKINPVGLRIGVIRDWESKWYAGTDYADLLHEDIKIRDYVENRLKDASVSTIEIERAANRVNITIHTAKPGMVIGKGGSEVEALRKALNELTGKRVHINIVEVKKPDLDAALVADNIARQLENRISFRRAQKQTIQRSMRAGAKGIRTQVSGRLGGADIARAEYYSEGTVPLHTLRADIDYGTAEADTTYGKLGVKVWIYRGEILPTKNDK</sequence>
<keyword evidence="5 8" id="KW-0687">Ribonucleoprotein</keyword>
<dbReference type="InterPro" id="IPR005704">
    <property type="entry name" value="Ribosomal_uS3_bac-typ"/>
</dbReference>
<name>A0ABY4EL73_9BACI</name>
<comment type="similarity">
    <text evidence="1 8 9">Belongs to the universal ribosomal protein uS3 family.</text>
</comment>
<proteinExistence type="inferred from homology"/>
<feature type="domain" description="KH type-2" evidence="10">
    <location>
        <begin position="38"/>
        <end position="106"/>
    </location>
</feature>
<dbReference type="Gene3D" id="3.30.300.20">
    <property type="match status" value="1"/>
</dbReference>
<dbReference type="CDD" id="cd02412">
    <property type="entry name" value="KH-II_30S_S3"/>
    <property type="match status" value="1"/>
</dbReference>
<evidence type="ECO:0000313" key="12">
    <source>
        <dbReference type="Proteomes" id="UP000831787"/>
    </source>
</evidence>
<dbReference type="EMBL" id="CP095073">
    <property type="protein sequence ID" value="UOQ44613.1"/>
    <property type="molecule type" value="Genomic_DNA"/>
</dbReference>
<keyword evidence="2 8" id="KW-0699">rRNA-binding</keyword>
<evidence type="ECO:0000256" key="8">
    <source>
        <dbReference type="HAMAP-Rule" id="MF_01309"/>
    </source>
</evidence>
<evidence type="ECO:0000256" key="3">
    <source>
        <dbReference type="ARBA" id="ARBA00022884"/>
    </source>
</evidence>
<dbReference type="NCBIfam" id="TIGR01009">
    <property type="entry name" value="rpsC_bact"/>
    <property type="match status" value="1"/>
</dbReference>
<evidence type="ECO:0000313" key="11">
    <source>
        <dbReference type="EMBL" id="UOQ44613.1"/>
    </source>
</evidence>
<dbReference type="InterPro" id="IPR009019">
    <property type="entry name" value="KH_sf_prok-type"/>
</dbReference>
<evidence type="ECO:0000256" key="1">
    <source>
        <dbReference type="ARBA" id="ARBA00010761"/>
    </source>
</evidence>
<dbReference type="InterPro" id="IPR004087">
    <property type="entry name" value="KH_dom"/>
</dbReference>
<dbReference type="InterPro" id="IPR004044">
    <property type="entry name" value="KH_dom_type_2"/>
</dbReference>
<dbReference type="InterPro" id="IPR001351">
    <property type="entry name" value="Ribosomal_uS3_C"/>
</dbReference>
<dbReference type="SUPFAM" id="SSF54821">
    <property type="entry name" value="Ribosomal protein S3 C-terminal domain"/>
    <property type="match status" value="1"/>
</dbReference>
<evidence type="ECO:0000256" key="5">
    <source>
        <dbReference type="ARBA" id="ARBA00023274"/>
    </source>
</evidence>
<dbReference type="InterPro" id="IPR018280">
    <property type="entry name" value="Ribosomal_uS3_CS"/>
</dbReference>
<dbReference type="InterPro" id="IPR036419">
    <property type="entry name" value="Ribosomal_S3_C_sf"/>
</dbReference>
<comment type="function">
    <text evidence="6 8">Binds the lower part of the 30S subunit head. Binds mRNA in the 70S ribosome, positioning it for translation.</text>
</comment>
<dbReference type="Proteomes" id="UP000831787">
    <property type="component" value="Chromosome"/>
</dbReference>
<comment type="subunit">
    <text evidence="8">Part of the 30S ribosomal subunit. Forms a tight complex with proteins S10 and S14.</text>
</comment>
<dbReference type="PANTHER" id="PTHR11760">
    <property type="entry name" value="30S/40S RIBOSOMAL PROTEIN S3"/>
    <property type="match status" value="1"/>
</dbReference>
<dbReference type="Gene3D" id="3.30.1140.32">
    <property type="entry name" value="Ribosomal protein S3, C-terminal domain"/>
    <property type="match status" value="1"/>
</dbReference>
<dbReference type="HAMAP" id="MF_01309_B">
    <property type="entry name" value="Ribosomal_uS3_B"/>
    <property type="match status" value="1"/>
</dbReference>
<dbReference type="Pfam" id="PF00189">
    <property type="entry name" value="Ribosomal_S3_C"/>
    <property type="match status" value="1"/>
</dbReference>
<evidence type="ECO:0000256" key="4">
    <source>
        <dbReference type="ARBA" id="ARBA00022980"/>
    </source>
</evidence>
<evidence type="ECO:0000256" key="6">
    <source>
        <dbReference type="ARBA" id="ARBA00024998"/>
    </source>
</evidence>
<keyword evidence="12" id="KW-1185">Reference proteome</keyword>
<evidence type="ECO:0000256" key="9">
    <source>
        <dbReference type="RuleBase" id="RU003624"/>
    </source>
</evidence>
<dbReference type="SMART" id="SM00322">
    <property type="entry name" value="KH"/>
    <property type="match status" value="1"/>
</dbReference>
<dbReference type="Pfam" id="PF07650">
    <property type="entry name" value="KH_2"/>
    <property type="match status" value="1"/>
</dbReference>
<dbReference type="PROSITE" id="PS50823">
    <property type="entry name" value="KH_TYPE_2"/>
    <property type="match status" value="1"/>
</dbReference>
<keyword evidence="3 8" id="KW-0694">RNA-binding</keyword>
<keyword evidence="4 8" id="KW-0689">Ribosomal protein</keyword>
<organism evidence="11 12">
    <name type="scientific">Halobacillus salinarum</name>
    <dbReference type="NCBI Taxonomy" id="2932257"/>
    <lineage>
        <taxon>Bacteria</taxon>
        <taxon>Bacillati</taxon>
        <taxon>Bacillota</taxon>
        <taxon>Bacilli</taxon>
        <taxon>Bacillales</taxon>
        <taxon>Bacillaceae</taxon>
        <taxon>Halobacillus</taxon>
    </lineage>
</organism>
<protein>
    <recommendedName>
        <fullName evidence="7 8">Small ribosomal subunit protein uS3</fullName>
    </recommendedName>
</protein>
<dbReference type="PROSITE" id="PS00548">
    <property type="entry name" value="RIBOSOMAL_S3"/>
    <property type="match status" value="1"/>
</dbReference>
<dbReference type="GO" id="GO:0005840">
    <property type="term" value="C:ribosome"/>
    <property type="evidence" value="ECO:0007669"/>
    <property type="project" value="UniProtKB-KW"/>
</dbReference>
<evidence type="ECO:0000259" key="10">
    <source>
        <dbReference type="PROSITE" id="PS50823"/>
    </source>
</evidence>
<reference evidence="11 12" key="1">
    <citation type="submission" date="2022-04" db="EMBL/GenBank/DDBJ databases">
        <title>Halobacillus sp. isolated from saltern.</title>
        <authorList>
            <person name="Won M."/>
            <person name="Lee C.-M."/>
            <person name="Woen H.-Y."/>
            <person name="Kwon S.-W."/>
        </authorList>
    </citation>
    <scope>NUCLEOTIDE SEQUENCE [LARGE SCALE GENOMIC DNA]</scope>
    <source>
        <strain evidence="11 12">SSBR10-3</strain>
    </source>
</reference>
<gene>
    <name evidence="8 11" type="primary">rpsC</name>
    <name evidence="11" type="ORF">MUN89_01115</name>
</gene>